<feature type="transmembrane region" description="Helical" evidence="9">
    <location>
        <begin position="103"/>
        <end position="124"/>
    </location>
</feature>
<gene>
    <name evidence="10" type="ORF">CYJ57_01635</name>
</gene>
<feature type="transmembrane region" description="Helical" evidence="9">
    <location>
        <begin position="76"/>
        <end position="97"/>
    </location>
</feature>
<evidence type="ECO:0000256" key="8">
    <source>
        <dbReference type="ARBA" id="ARBA00023136"/>
    </source>
</evidence>
<dbReference type="PRINTS" id="PR00175">
    <property type="entry name" value="NAALASMPORT"/>
</dbReference>
<dbReference type="RefSeq" id="WP_101953816.1">
    <property type="nucleotide sequence ID" value="NZ_PKHE01000003.1"/>
</dbReference>
<keyword evidence="6 9" id="KW-0769">Symport</keyword>
<evidence type="ECO:0000256" key="1">
    <source>
        <dbReference type="ARBA" id="ARBA00004651"/>
    </source>
</evidence>
<feature type="transmembrane region" description="Helical" evidence="9">
    <location>
        <begin position="159"/>
        <end position="179"/>
    </location>
</feature>
<dbReference type="Proteomes" id="UP000234384">
    <property type="component" value="Unassembled WGS sequence"/>
</dbReference>
<reference evidence="10 11" key="1">
    <citation type="submission" date="2017-12" db="EMBL/GenBank/DDBJ databases">
        <title>Phylogenetic diversity of female urinary microbiome.</title>
        <authorList>
            <person name="Thomas-White K."/>
            <person name="Wolfe A.J."/>
        </authorList>
    </citation>
    <scope>NUCLEOTIDE SEQUENCE [LARGE SCALE GENOMIC DNA]</scope>
    <source>
        <strain evidence="10 11">UMB0898</strain>
    </source>
</reference>
<accession>A0A2I1K472</accession>
<feature type="transmembrane region" description="Helical" evidence="9">
    <location>
        <begin position="314"/>
        <end position="335"/>
    </location>
</feature>
<keyword evidence="8 9" id="KW-0472">Membrane</keyword>
<keyword evidence="3 9" id="KW-0813">Transport</keyword>
<dbReference type="EMBL" id="PKHE01000003">
    <property type="protein sequence ID" value="PKY90352.1"/>
    <property type="molecule type" value="Genomic_DNA"/>
</dbReference>
<dbReference type="NCBIfam" id="TIGR00835">
    <property type="entry name" value="agcS"/>
    <property type="match status" value="1"/>
</dbReference>
<dbReference type="PANTHER" id="PTHR30330:SF14">
    <property type="entry name" value="SODIUM_AMINO ACID (ALANINE) SYMPORTER"/>
    <property type="match status" value="1"/>
</dbReference>
<dbReference type="FunFam" id="1.20.1740.10:FF:000004">
    <property type="entry name" value="Sodium:alanine symporter family protein"/>
    <property type="match status" value="1"/>
</dbReference>
<evidence type="ECO:0000256" key="9">
    <source>
        <dbReference type="RuleBase" id="RU363064"/>
    </source>
</evidence>
<sequence>MDNFVQTIDPIVKAINKQLWGWPMMIILIGFGLLSTLYLGFPQFKKSKLGWDNSFGQIFKRDKSNKEGSMSSFQSLATAVAAQVGTGNIGGVAGAILTGGPGAIFWMWITALVGMGTIFVEALLAQKYRQTRNGELVAGPAFYLSQGLKNHNLGGFGKFLAGAFSVLIIVALGFIGNMTQSNSIASVMTEAFNIPHLPIGIALAVASALIFIGGMSRIGKFAELVVPIMAFIYFIAAIVIIVTYSSHLVPTLKLIFEEAFKTEAVVGGVAGYSIRTAIRYGVARGLFSNEAGMGSTPNSHGVADVPHPVVQGSVAMIGVFIDTMVVCTATALIILVTESYKVEGIAGAQITMQAFNTAIPGIGGKFLAIALLFFAFTTVIGWYYFGEANIKYLFKSPIAVRIYQILVFGFIIIGTVLEIGFVWELADLFNGLMVIPNIIGLYILVKEAKKLTEDYDYQIKNGEALHYHYQYESLH</sequence>
<dbReference type="PANTHER" id="PTHR30330">
    <property type="entry name" value="AGSS FAMILY TRANSPORTER, SODIUM-ALANINE"/>
    <property type="match status" value="1"/>
</dbReference>
<evidence type="ECO:0000313" key="11">
    <source>
        <dbReference type="Proteomes" id="UP000234384"/>
    </source>
</evidence>
<name>A0A2I1K472_9LACT</name>
<evidence type="ECO:0000313" key="10">
    <source>
        <dbReference type="EMBL" id="PKY90352.1"/>
    </source>
</evidence>
<feature type="transmembrane region" description="Helical" evidence="9">
    <location>
        <begin position="224"/>
        <end position="244"/>
    </location>
</feature>
<evidence type="ECO:0000256" key="4">
    <source>
        <dbReference type="ARBA" id="ARBA00022475"/>
    </source>
</evidence>
<evidence type="ECO:0000256" key="5">
    <source>
        <dbReference type="ARBA" id="ARBA00022692"/>
    </source>
</evidence>
<dbReference type="GO" id="GO:0005283">
    <property type="term" value="F:amino acid:sodium symporter activity"/>
    <property type="evidence" value="ECO:0007669"/>
    <property type="project" value="InterPro"/>
</dbReference>
<dbReference type="AlphaFoldDB" id="A0A2I1K472"/>
<dbReference type="OrthoDB" id="9804874at2"/>
<dbReference type="GO" id="GO:0005886">
    <property type="term" value="C:plasma membrane"/>
    <property type="evidence" value="ECO:0007669"/>
    <property type="project" value="UniProtKB-SubCell"/>
</dbReference>
<comment type="subcellular location">
    <subcellularLocation>
        <location evidence="1 9">Cell membrane</location>
        <topology evidence="1 9">Multi-pass membrane protein</topology>
    </subcellularLocation>
</comment>
<feature type="transmembrane region" description="Helical" evidence="9">
    <location>
        <begin position="366"/>
        <end position="386"/>
    </location>
</feature>
<feature type="transmembrane region" description="Helical" evidence="9">
    <location>
        <begin position="428"/>
        <end position="445"/>
    </location>
</feature>
<evidence type="ECO:0000256" key="6">
    <source>
        <dbReference type="ARBA" id="ARBA00022847"/>
    </source>
</evidence>
<dbReference type="InterPro" id="IPR001463">
    <property type="entry name" value="Na/Ala_symport"/>
</dbReference>
<organism evidence="10 11">
    <name type="scientific">Falseniella ignava</name>
    <dbReference type="NCBI Taxonomy" id="137730"/>
    <lineage>
        <taxon>Bacteria</taxon>
        <taxon>Bacillati</taxon>
        <taxon>Bacillota</taxon>
        <taxon>Bacilli</taxon>
        <taxon>Lactobacillales</taxon>
        <taxon>Aerococcaceae</taxon>
        <taxon>Falseniella</taxon>
    </lineage>
</organism>
<feature type="transmembrane region" description="Helical" evidence="9">
    <location>
        <begin position="20"/>
        <end position="41"/>
    </location>
</feature>
<proteinExistence type="inferred from homology"/>
<keyword evidence="5 9" id="KW-0812">Transmembrane</keyword>
<keyword evidence="7 9" id="KW-1133">Transmembrane helix</keyword>
<feature type="transmembrane region" description="Helical" evidence="9">
    <location>
        <begin position="398"/>
        <end position="422"/>
    </location>
</feature>
<evidence type="ECO:0000256" key="3">
    <source>
        <dbReference type="ARBA" id="ARBA00022448"/>
    </source>
</evidence>
<feature type="transmembrane region" description="Helical" evidence="9">
    <location>
        <begin position="191"/>
        <end position="212"/>
    </location>
</feature>
<protein>
    <submittedName>
        <fullName evidence="10">Sodium:alanine symporter family protein</fullName>
    </submittedName>
</protein>
<evidence type="ECO:0000256" key="2">
    <source>
        <dbReference type="ARBA" id="ARBA00009261"/>
    </source>
</evidence>
<dbReference type="PROSITE" id="PS00873">
    <property type="entry name" value="NA_ALANINE_SYMP"/>
    <property type="match status" value="1"/>
</dbReference>
<dbReference type="Pfam" id="PF01235">
    <property type="entry name" value="Na_Ala_symp"/>
    <property type="match status" value="1"/>
</dbReference>
<keyword evidence="4 9" id="KW-1003">Cell membrane</keyword>
<dbReference type="Gene3D" id="1.20.1740.10">
    <property type="entry name" value="Amino acid/polyamine transporter I"/>
    <property type="match status" value="1"/>
</dbReference>
<evidence type="ECO:0000256" key="7">
    <source>
        <dbReference type="ARBA" id="ARBA00022989"/>
    </source>
</evidence>
<comment type="similarity">
    <text evidence="2 9">Belongs to the alanine or glycine:cation symporter (AGCS) (TC 2.A.25) family.</text>
</comment>
<comment type="caution">
    <text evidence="10">The sequence shown here is derived from an EMBL/GenBank/DDBJ whole genome shotgun (WGS) entry which is preliminary data.</text>
</comment>